<evidence type="ECO:0000256" key="2">
    <source>
        <dbReference type="SAM" id="MobiDB-lite"/>
    </source>
</evidence>
<keyword evidence="4" id="KW-1185">Reference proteome</keyword>
<accession>A0A0C9T6C6</accession>
<dbReference type="EMBL" id="KN837487">
    <property type="protein sequence ID" value="KIJ24458.1"/>
    <property type="molecule type" value="Genomic_DNA"/>
</dbReference>
<feature type="region of interest" description="Disordered" evidence="2">
    <location>
        <begin position="59"/>
        <end position="98"/>
    </location>
</feature>
<gene>
    <name evidence="3" type="ORF">M422DRAFT_274747</name>
</gene>
<feature type="compositionally biased region" description="Basic and acidic residues" evidence="2">
    <location>
        <begin position="88"/>
        <end position="98"/>
    </location>
</feature>
<feature type="region of interest" description="Disordered" evidence="2">
    <location>
        <begin position="1"/>
        <end position="31"/>
    </location>
</feature>
<keyword evidence="1" id="KW-0175">Coiled coil</keyword>
<dbReference type="Proteomes" id="UP000054279">
    <property type="component" value="Unassembled WGS sequence"/>
</dbReference>
<reference evidence="3 4" key="1">
    <citation type="submission" date="2014-06" db="EMBL/GenBank/DDBJ databases">
        <title>Evolutionary Origins and Diversification of the Mycorrhizal Mutualists.</title>
        <authorList>
            <consortium name="DOE Joint Genome Institute"/>
            <consortium name="Mycorrhizal Genomics Consortium"/>
            <person name="Kohler A."/>
            <person name="Kuo A."/>
            <person name="Nagy L.G."/>
            <person name="Floudas D."/>
            <person name="Copeland A."/>
            <person name="Barry K.W."/>
            <person name="Cichocki N."/>
            <person name="Veneault-Fourrey C."/>
            <person name="LaButti K."/>
            <person name="Lindquist E.A."/>
            <person name="Lipzen A."/>
            <person name="Lundell T."/>
            <person name="Morin E."/>
            <person name="Murat C."/>
            <person name="Riley R."/>
            <person name="Ohm R."/>
            <person name="Sun H."/>
            <person name="Tunlid A."/>
            <person name="Henrissat B."/>
            <person name="Grigoriev I.V."/>
            <person name="Hibbett D.S."/>
            <person name="Martin F."/>
        </authorList>
    </citation>
    <scope>NUCLEOTIDE SEQUENCE [LARGE SCALE GENOMIC DNA]</scope>
    <source>
        <strain evidence="3 4">SS14</strain>
    </source>
</reference>
<organism evidence="3 4">
    <name type="scientific">Sphaerobolus stellatus (strain SS14)</name>
    <dbReference type="NCBI Taxonomy" id="990650"/>
    <lineage>
        <taxon>Eukaryota</taxon>
        <taxon>Fungi</taxon>
        <taxon>Dikarya</taxon>
        <taxon>Basidiomycota</taxon>
        <taxon>Agaricomycotina</taxon>
        <taxon>Agaricomycetes</taxon>
        <taxon>Phallomycetidae</taxon>
        <taxon>Geastrales</taxon>
        <taxon>Sphaerobolaceae</taxon>
        <taxon>Sphaerobolus</taxon>
    </lineage>
</organism>
<dbReference type="AlphaFoldDB" id="A0A0C9T6C6"/>
<feature type="compositionally biased region" description="Low complexity" evidence="2">
    <location>
        <begin position="7"/>
        <end position="19"/>
    </location>
</feature>
<protein>
    <submittedName>
        <fullName evidence="3">Uncharacterized protein</fullName>
    </submittedName>
</protein>
<feature type="coiled-coil region" evidence="1">
    <location>
        <begin position="120"/>
        <end position="147"/>
    </location>
</feature>
<name>A0A0C9T6C6_SPHS4</name>
<evidence type="ECO:0000313" key="4">
    <source>
        <dbReference type="Proteomes" id="UP000054279"/>
    </source>
</evidence>
<proteinExistence type="predicted"/>
<feature type="compositionally biased region" description="Low complexity" evidence="2">
    <location>
        <begin position="62"/>
        <end position="82"/>
    </location>
</feature>
<evidence type="ECO:0000313" key="3">
    <source>
        <dbReference type="EMBL" id="KIJ24458.1"/>
    </source>
</evidence>
<sequence length="168" mass="19081">MTRTIVKTENVVSESSVTEPESEYGGEMQEPVSKPRFHTEWAQYDVVVHPALRPAVPISSRNNNIGTSTTNTTTDITPTGNTRKIKRERPENVESEKENIGLQLPKRRRIVSNSSMRGELSHLRKSMERILEEQEVMKREIQSIREAVELGLGKIYDILEGGSSQLEY</sequence>
<dbReference type="HOGENOM" id="CLU_1587544_0_0_1"/>
<evidence type="ECO:0000256" key="1">
    <source>
        <dbReference type="SAM" id="Coils"/>
    </source>
</evidence>